<dbReference type="GO" id="GO:0016787">
    <property type="term" value="F:hydrolase activity"/>
    <property type="evidence" value="ECO:0007669"/>
    <property type="project" value="UniProtKB-UniRule"/>
</dbReference>
<evidence type="ECO:0000313" key="5">
    <source>
        <dbReference type="EMBL" id="MBL4927001.1"/>
    </source>
</evidence>
<gene>
    <name evidence="5" type="ORF">JI744_02670</name>
</gene>
<comment type="caution">
    <text evidence="2">Lacks conserved residue(s) required for the propagation of feature annotation.</text>
</comment>
<name>A0A8J7STX2_9RHOB</name>
<feature type="signal peptide" evidence="3">
    <location>
        <begin position="1"/>
        <end position="18"/>
    </location>
</feature>
<keyword evidence="1 2" id="KW-0443">Lipid metabolism</keyword>
<feature type="short sequence motif" description="DGA/G" evidence="2">
    <location>
        <begin position="272"/>
        <end position="274"/>
    </location>
</feature>
<evidence type="ECO:0000259" key="4">
    <source>
        <dbReference type="PROSITE" id="PS51635"/>
    </source>
</evidence>
<feature type="active site" description="Nucleophile" evidence="2">
    <location>
        <position position="88"/>
    </location>
</feature>
<dbReference type="Pfam" id="PF01734">
    <property type="entry name" value="Patatin"/>
    <property type="match status" value="1"/>
</dbReference>
<keyword evidence="2" id="KW-0378">Hydrolase</keyword>
<evidence type="ECO:0000256" key="1">
    <source>
        <dbReference type="ARBA" id="ARBA00023098"/>
    </source>
</evidence>
<dbReference type="EMBL" id="JAESVP010000001">
    <property type="protein sequence ID" value="MBL4927001.1"/>
    <property type="molecule type" value="Genomic_DNA"/>
</dbReference>
<dbReference type="GO" id="GO:0016042">
    <property type="term" value="P:lipid catabolic process"/>
    <property type="evidence" value="ECO:0007669"/>
    <property type="project" value="UniProtKB-UniRule"/>
</dbReference>
<sequence>MRRLFLCLALLAACAPWNQPINQPLHGANAPLVEDGAGVGETWVGLAFSGGGMRASAFAYGMLQELQAQTTGTPDGLLNSVRLVSGVSGGSVTAAQFGLYGPGGLTDYRERYLLTNAEKYMATTAFNPLTIAKGIAGGANGRATFGRYLDETLFHGATFADLRQRSHVKTWINATDIANNTPFLFSPETFDALCSDLSKLPVSEAVAASAAFPIAFTPVVLETRPGTCRYKEPDWLTAARFNPEATATMRAYGQTLESYAVGGDVKYVKLLDGGITDNFGTTGLALEWARAQQPYAPMTAQEAVRIKRMLFLVANAGVESEYGWTQKVPGPGGMGLGMSIATASMYAATRSGYDAMRGELRRWEGDLVEWRCSLGPSEVRQLRGSLDGWDCRDVKVFVGQAGVENLPAPLQKEMNKVPTRLRLPPDQVDLAIRAGRLATRATPEFNGFLAALEGNDVDSRIQKGIAAGGRRITPIN</sequence>
<dbReference type="AlphaFoldDB" id="A0A8J7STX2"/>
<accession>A0A8J7STX2</accession>
<feature type="domain" description="PNPLA" evidence="4">
    <location>
        <begin position="47"/>
        <end position="285"/>
    </location>
</feature>
<keyword evidence="6" id="KW-1185">Reference proteome</keyword>
<feature type="short sequence motif" description="GXSXG" evidence="2">
    <location>
        <begin position="86"/>
        <end position="90"/>
    </location>
</feature>
<dbReference type="InterPro" id="IPR016035">
    <property type="entry name" value="Acyl_Trfase/lysoPLipase"/>
</dbReference>
<feature type="active site" description="Proton acceptor" evidence="2">
    <location>
        <position position="272"/>
    </location>
</feature>
<evidence type="ECO:0000256" key="3">
    <source>
        <dbReference type="SAM" id="SignalP"/>
    </source>
</evidence>
<dbReference type="SUPFAM" id="SSF52151">
    <property type="entry name" value="FabD/lysophospholipase-like"/>
    <property type="match status" value="1"/>
</dbReference>
<dbReference type="InterPro" id="IPR002641">
    <property type="entry name" value="PNPLA_dom"/>
</dbReference>
<dbReference type="Gene3D" id="3.40.1090.10">
    <property type="entry name" value="Cytosolic phospholipase A2 catalytic domain"/>
    <property type="match status" value="2"/>
</dbReference>
<comment type="caution">
    <text evidence="5">The sequence shown here is derived from an EMBL/GenBank/DDBJ whole genome shotgun (WGS) entry which is preliminary data.</text>
</comment>
<dbReference type="RefSeq" id="WP_202658028.1">
    <property type="nucleotide sequence ID" value="NZ_JAESVP010000001.1"/>
</dbReference>
<proteinExistence type="predicted"/>
<organism evidence="5 6">
    <name type="scientific">Fuscibacter oryzae</name>
    <dbReference type="NCBI Taxonomy" id="2803939"/>
    <lineage>
        <taxon>Bacteria</taxon>
        <taxon>Pseudomonadati</taxon>
        <taxon>Pseudomonadota</taxon>
        <taxon>Alphaproteobacteria</taxon>
        <taxon>Rhodobacterales</taxon>
        <taxon>Paracoccaceae</taxon>
        <taxon>Fuscibacter</taxon>
    </lineage>
</organism>
<dbReference type="PROSITE" id="PS51635">
    <property type="entry name" value="PNPLA"/>
    <property type="match status" value="1"/>
</dbReference>
<protein>
    <submittedName>
        <fullName evidence="5">Patatin-like phospholipase family protein</fullName>
    </submittedName>
</protein>
<evidence type="ECO:0000313" key="6">
    <source>
        <dbReference type="Proteomes" id="UP000619033"/>
    </source>
</evidence>
<keyword evidence="3" id="KW-0732">Signal</keyword>
<keyword evidence="2" id="KW-0442">Lipid degradation</keyword>
<reference evidence="5" key="1">
    <citation type="submission" date="2021-01" db="EMBL/GenBank/DDBJ databases">
        <title>Genome seq and assembly of Tabrizicola sp. KVB23.</title>
        <authorList>
            <person name="Chhetri G."/>
        </authorList>
    </citation>
    <scope>NUCLEOTIDE SEQUENCE</scope>
    <source>
        <strain evidence="5">KVB23</strain>
    </source>
</reference>
<dbReference type="Proteomes" id="UP000619033">
    <property type="component" value="Unassembled WGS sequence"/>
</dbReference>
<evidence type="ECO:0000256" key="2">
    <source>
        <dbReference type="PROSITE-ProRule" id="PRU01161"/>
    </source>
</evidence>
<feature type="chain" id="PRO_5035296700" evidence="3">
    <location>
        <begin position="19"/>
        <end position="476"/>
    </location>
</feature>